<evidence type="ECO:0000313" key="5">
    <source>
        <dbReference type="Proteomes" id="UP000490800"/>
    </source>
</evidence>
<reference evidence="4 5" key="1">
    <citation type="journal article" date="2019" name="Microorganisms">
        <title>Paenibacillus lutrae sp. nov., A Chitinolytic Species Isolated from A River Otter in Castril Natural Park, Granada, Spain.</title>
        <authorList>
            <person name="Rodriguez M."/>
            <person name="Reina J.C."/>
            <person name="Bejar V."/>
            <person name="Llamas I."/>
        </authorList>
    </citation>
    <scope>NUCLEOTIDE SEQUENCE [LARGE SCALE GENOMIC DNA]</scope>
    <source>
        <strain evidence="4 5">N10</strain>
    </source>
</reference>
<dbReference type="PROSITE" id="PS51272">
    <property type="entry name" value="SLH"/>
    <property type="match status" value="2"/>
</dbReference>
<organism evidence="4 5">
    <name type="scientific">Paenibacillus lutrae</name>
    <dbReference type="NCBI Taxonomy" id="2078573"/>
    <lineage>
        <taxon>Bacteria</taxon>
        <taxon>Bacillati</taxon>
        <taxon>Bacillota</taxon>
        <taxon>Bacilli</taxon>
        <taxon>Bacillales</taxon>
        <taxon>Paenibacillaceae</taxon>
        <taxon>Paenibacillus</taxon>
    </lineage>
</organism>
<dbReference type="EMBL" id="RHLK01000012">
    <property type="protein sequence ID" value="MVP01378.1"/>
    <property type="molecule type" value="Genomic_DNA"/>
</dbReference>
<feature type="domain" description="SLH" evidence="3">
    <location>
        <begin position="218"/>
        <end position="287"/>
    </location>
</feature>
<proteinExistence type="predicted"/>
<sequence>MKKFTHRLAVTLVLLVAFSGLYAGPTRAGLTETPFPDVDSAQYGWAVQSIKFMAQKGILQGYPDGTFKPGRYVTKTEWAVMTYRLFDKYRPSLRPELKGYHFIDAYADVPASHWAYREISDSFVSIADNTVTRSGNQDLYNPEYTFSRFNLASMLHGYYGIEEWTETRSDVCTQLGQLKDIETRTFTNDSDLESFRDNEKTDRYESGIPGGIFPILLLKEPGGTCSSSHDDYSALNADALLNVHTSGILTAEDTSGKFYPSAKLTRAEAVTVLHRLLDHLKTEGVLHEYSSINPSDILRPVPMPAPKPGEAAEGTGPYSRDLQREGEFNTIVYPGGKKYMKLELTSKDAVDLYLYMNGDIAFLRQEELPRYIQVDRAAQIGIKSQSRNPEKRSPLSTYPASLHVSFHDEIPPTTKPDKGTGSGNETNNLIAPPGASAIRDLKREGELKQTFPNNGSKYVTIQLISQDKVDLYVQLSSGTAFLRQEELPVKLKMDGNSSVTIRTQSRNPEKRTSQQSYNAHLYVTFTNQ</sequence>
<dbReference type="OrthoDB" id="2382419at2"/>
<name>A0A7X3FKH2_9BACL</name>
<dbReference type="InterPro" id="IPR051465">
    <property type="entry name" value="Cell_Envelope_Struct_Comp"/>
</dbReference>
<dbReference type="PANTHER" id="PTHR43308">
    <property type="entry name" value="OUTER MEMBRANE PROTEIN ALPHA-RELATED"/>
    <property type="match status" value="1"/>
</dbReference>
<dbReference type="InterPro" id="IPR001119">
    <property type="entry name" value="SLH_dom"/>
</dbReference>
<feature type="chain" id="PRO_5031531752" evidence="2">
    <location>
        <begin position="24"/>
        <end position="528"/>
    </location>
</feature>
<feature type="compositionally biased region" description="Basic and acidic residues" evidence="1">
    <location>
        <begin position="405"/>
        <end position="418"/>
    </location>
</feature>
<dbReference type="Proteomes" id="UP000490800">
    <property type="component" value="Unassembled WGS sequence"/>
</dbReference>
<dbReference type="AlphaFoldDB" id="A0A7X3FKH2"/>
<keyword evidence="5" id="KW-1185">Reference proteome</keyword>
<evidence type="ECO:0000259" key="3">
    <source>
        <dbReference type="PROSITE" id="PS51272"/>
    </source>
</evidence>
<feature type="region of interest" description="Disordered" evidence="1">
    <location>
        <begin position="497"/>
        <end position="516"/>
    </location>
</feature>
<feature type="domain" description="SLH" evidence="3">
    <location>
        <begin position="32"/>
        <end position="96"/>
    </location>
</feature>
<feature type="region of interest" description="Disordered" evidence="1">
    <location>
        <begin position="402"/>
        <end position="432"/>
    </location>
</feature>
<accession>A0A7X3FKH2</accession>
<evidence type="ECO:0000256" key="2">
    <source>
        <dbReference type="SAM" id="SignalP"/>
    </source>
</evidence>
<evidence type="ECO:0000256" key="1">
    <source>
        <dbReference type="SAM" id="MobiDB-lite"/>
    </source>
</evidence>
<comment type="caution">
    <text evidence="4">The sequence shown here is derived from an EMBL/GenBank/DDBJ whole genome shotgun (WGS) entry which is preliminary data.</text>
</comment>
<gene>
    <name evidence="4" type="ORF">EDM21_17930</name>
</gene>
<feature type="signal peptide" evidence="2">
    <location>
        <begin position="1"/>
        <end position="23"/>
    </location>
</feature>
<feature type="compositionally biased region" description="Polar residues" evidence="1">
    <location>
        <begin position="497"/>
        <end position="506"/>
    </location>
</feature>
<dbReference type="Pfam" id="PF00395">
    <property type="entry name" value="SLH"/>
    <property type="match status" value="2"/>
</dbReference>
<feature type="region of interest" description="Disordered" evidence="1">
    <location>
        <begin position="297"/>
        <end position="321"/>
    </location>
</feature>
<dbReference type="RefSeq" id="WP_157337732.1">
    <property type="nucleotide sequence ID" value="NZ_RHLK01000012.1"/>
</dbReference>
<evidence type="ECO:0000313" key="4">
    <source>
        <dbReference type="EMBL" id="MVP01378.1"/>
    </source>
</evidence>
<protein>
    <submittedName>
        <fullName evidence="4">S-layer homology domain-containing protein</fullName>
    </submittedName>
</protein>
<keyword evidence="2" id="KW-0732">Signal</keyword>